<gene>
    <name evidence="1" type="ORF">Pc21g06120</name>
    <name evidence="1" type="ORF">PCH_Pc21g06120</name>
</gene>
<name>B6HIG9_PENRW</name>
<proteinExistence type="predicted"/>
<dbReference type="OrthoDB" id="10601106at2759"/>
<accession>B6HIG9</accession>
<dbReference type="VEuPathDB" id="FungiDB:PCH_Pc21g06120"/>
<dbReference type="HOGENOM" id="CLU_1277982_0_0_1"/>
<reference evidence="1 2" key="1">
    <citation type="journal article" date="2008" name="Nat. Biotechnol.">
        <title>Genome sequencing and analysis of the filamentous fungus Penicillium chrysogenum.</title>
        <authorList>
            <person name="van den Berg M.A."/>
            <person name="Albang R."/>
            <person name="Albermann K."/>
            <person name="Badger J.H."/>
            <person name="Daran J.-M."/>
            <person name="Driessen A.J.M."/>
            <person name="Garcia-Estrada C."/>
            <person name="Fedorova N.D."/>
            <person name="Harris D.M."/>
            <person name="Heijne W.H.M."/>
            <person name="Joardar V.S."/>
            <person name="Kiel J.A.K.W."/>
            <person name="Kovalchuk A."/>
            <person name="Martin J.F."/>
            <person name="Nierman W.C."/>
            <person name="Nijland J.G."/>
            <person name="Pronk J.T."/>
            <person name="Roubos J.A."/>
            <person name="van der Klei I.J."/>
            <person name="van Peij N.N.M.E."/>
            <person name="Veenhuis M."/>
            <person name="von Doehren H."/>
            <person name="Wagner C."/>
            <person name="Wortman J.R."/>
            <person name="Bovenberg R.A.L."/>
        </authorList>
    </citation>
    <scope>NUCLEOTIDE SEQUENCE [LARGE SCALE GENOMIC DNA]</scope>
    <source>
        <strain evidence="2">ATCC 28089 / DSM 1075 / NRRL 1951 / Wisconsin 54-1255</strain>
    </source>
</reference>
<evidence type="ECO:0000313" key="2">
    <source>
        <dbReference type="Proteomes" id="UP000000724"/>
    </source>
</evidence>
<dbReference type="EMBL" id="AM920436">
    <property type="protein sequence ID" value="CAP95509.1"/>
    <property type="molecule type" value="Genomic_DNA"/>
</dbReference>
<keyword evidence="2" id="KW-1185">Reference proteome</keyword>
<sequence length="216" mass="24232">MVLGVERRVEGLNWSGYEYFDWRGRVRGVRSRSLWSFAGLIGILPRGRFQLGLTMDDVLPTSGLTSGPQKKNAEILTLTTFVPFLYKAKIEADIRGIGININRLILSSSGTKFPRLFSSSPGYCQTAFGGFHSDRHRSALQGWRIVRLGACLPAQGAPVQGRELISTQVESRKDIDAEYYRMRMSSQGGIMGYRAMGISESYRWPESKSKAHGWIF</sequence>
<dbReference type="Proteomes" id="UP000000724">
    <property type="component" value="Contig Pc00c21"/>
</dbReference>
<protein>
    <submittedName>
        <fullName evidence="1">Uncharacterized protein</fullName>
    </submittedName>
</protein>
<dbReference type="AlphaFoldDB" id="B6HIG9"/>
<organism evidence="1 2">
    <name type="scientific">Penicillium rubens (strain ATCC 28089 / DSM 1075 / NRRL 1951 / Wisconsin 54-1255)</name>
    <name type="common">Penicillium chrysogenum</name>
    <dbReference type="NCBI Taxonomy" id="500485"/>
    <lineage>
        <taxon>Eukaryota</taxon>
        <taxon>Fungi</taxon>
        <taxon>Dikarya</taxon>
        <taxon>Ascomycota</taxon>
        <taxon>Pezizomycotina</taxon>
        <taxon>Eurotiomycetes</taxon>
        <taxon>Eurotiomycetidae</taxon>
        <taxon>Eurotiales</taxon>
        <taxon>Aspergillaceae</taxon>
        <taxon>Penicillium</taxon>
        <taxon>Penicillium chrysogenum species complex</taxon>
    </lineage>
</organism>
<evidence type="ECO:0000313" key="1">
    <source>
        <dbReference type="EMBL" id="CAP95509.1"/>
    </source>
</evidence>